<feature type="compositionally biased region" description="Low complexity" evidence="1">
    <location>
        <begin position="881"/>
        <end position="893"/>
    </location>
</feature>
<dbReference type="Pfam" id="PF07734">
    <property type="entry name" value="FBA_1"/>
    <property type="match status" value="1"/>
</dbReference>
<reference evidence="4 5" key="1">
    <citation type="journal article" date="2015" name="Proc. Natl. Acad. Sci. U.S.A.">
        <title>The resurrection genome of Boea hygrometrica: A blueprint for survival of dehydration.</title>
        <authorList>
            <person name="Xiao L."/>
            <person name="Yang G."/>
            <person name="Zhang L."/>
            <person name="Yang X."/>
            <person name="Zhao S."/>
            <person name="Ji Z."/>
            <person name="Zhou Q."/>
            <person name="Hu M."/>
            <person name="Wang Y."/>
            <person name="Chen M."/>
            <person name="Xu Y."/>
            <person name="Jin H."/>
            <person name="Xiao X."/>
            <person name="Hu G."/>
            <person name="Bao F."/>
            <person name="Hu Y."/>
            <person name="Wan P."/>
            <person name="Li L."/>
            <person name="Deng X."/>
            <person name="Kuang T."/>
            <person name="Xiang C."/>
            <person name="Zhu J.K."/>
            <person name="Oliver M.J."/>
            <person name="He Y."/>
        </authorList>
    </citation>
    <scope>NUCLEOTIDE SEQUENCE [LARGE SCALE GENOMIC DNA]</scope>
    <source>
        <strain evidence="5">cv. XS01</strain>
    </source>
</reference>
<dbReference type="Proteomes" id="UP000250235">
    <property type="component" value="Unassembled WGS sequence"/>
</dbReference>
<organism evidence="4 5">
    <name type="scientific">Dorcoceras hygrometricum</name>
    <dbReference type="NCBI Taxonomy" id="472368"/>
    <lineage>
        <taxon>Eukaryota</taxon>
        <taxon>Viridiplantae</taxon>
        <taxon>Streptophyta</taxon>
        <taxon>Embryophyta</taxon>
        <taxon>Tracheophyta</taxon>
        <taxon>Spermatophyta</taxon>
        <taxon>Magnoliopsida</taxon>
        <taxon>eudicotyledons</taxon>
        <taxon>Gunneridae</taxon>
        <taxon>Pentapetalae</taxon>
        <taxon>asterids</taxon>
        <taxon>lamiids</taxon>
        <taxon>Lamiales</taxon>
        <taxon>Gesneriaceae</taxon>
        <taxon>Didymocarpoideae</taxon>
        <taxon>Trichosporeae</taxon>
        <taxon>Loxocarpinae</taxon>
        <taxon>Dorcoceras</taxon>
    </lineage>
</organism>
<feature type="region of interest" description="Disordered" evidence="1">
    <location>
        <begin position="804"/>
        <end position="916"/>
    </location>
</feature>
<evidence type="ECO:0000313" key="5">
    <source>
        <dbReference type="Proteomes" id="UP000250235"/>
    </source>
</evidence>
<dbReference type="Pfam" id="PF00646">
    <property type="entry name" value="F-box"/>
    <property type="match status" value="1"/>
</dbReference>
<dbReference type="InterPro" id="IPR055290">
    <property type="entry name" value="At3g26010-like"/>
</dbReference>
<dbReference type="PANTHER" id="PTHR35546:SF134">
    <property type="entry name" value="F-BOX ASSOCIATED DOMAIN-CONTAINING PROTEIN"/>
    <property type="match status" value="1"/>
</dbReference>
<feature type="domain" description="F-box associated beta-propeller type 1" evidence="3">
    <location>
        <begin position="104"/>
        <end position="219"/>
    </location>
</feature>
<feature type="compositionally biased region" description="Low complexity" evidence="1">
    <location>
        <begin position="906"/>
        <end position="916"/>
    </location>
</feature>
<keyword evidence="5" id="KW-1185">Reference proteome</keyword>
<evidence type="ECO:0000259" key="3">
    <source>
        <dbReference type="Pfam" id="PF07734"/>
    </source>
</evidence>
<name>A0A2Z7BHX2_9LAMI</name>
<feature type="compositionally biased region" description="Low complexity" evidence="1">
    <location>
        <begin position="856"/>
        <end position="868"/>
    </location>
</feature>
<dbReference type="InterPro" id="IPR006527">
    <property type="entry name" value="F-box-assoc_dom_typ1"/>
</dbReference>
<evidence type="ECO:0000259" key="2">
    <source>
        <dbReference type="Pfam" id="PF00646"/>
    </source>
</evidence>
<dbReference type="SUPFAM" id="SSF81383">
    <property type="entry name" value="F-box domain"/>
    <property type="match status" value="1"/>
</dbReference>
<sequence>MAYKKSRVQWRSIDAVMDNDDLLSTILLFVPVKPLFCMKTVCKRWRALISAEWFRHMYGLRGRGCHPPSFIIRASPRCFFYFSLARYTFRPYEFCFPFTRILQSCHGLLLVEARNTPYGEKLYYVYNPTTGESKNLMFNRRFNNERGLCLAFDPKRSPIYKVIAIRRDLRVSNMYWIEIYDSQTCVWTCLEQPFTATNDANFFNGIFWNNGIYWIKRTTATSYYLDLETWIVGRPQRLLTHTRQSTGRLKNYVMESNGHLHYVSFYSRNNKLVLKVSELLHDSVWCEKYKVNLNPISCKFEGISGSQAAVLCIYRGDKEEDSAAFFLVRGKIIFYRFCDGYFLDLNHCPIMEFHKAYFSRTLPDLGIGGATPDTLPAPSDLVFVAAAPRRGASSSAEIFGYINWRRLWETLKKEDKTPPKRIRALGTEETSKGKGIFQGRKNRGDSFSYLTTAQIARRDTSGGAHPDLSSWVARLPTYGASTSLDPEYLTRDRISLGPHFARPRYNLRPRLWLVYGQVKPMLVVILLRKILCFRENPVVVQVNSICSGKCLICICRTIYHPDWFGNMLTLWVVASISITSEFRYVLPEGLLYHSARETILCSSRRSHPVGLGKPSPAAVKARAPTSRPKVGDYSPIVVLLYEKLCSSTSRRVMLRNLLSQSAWDSLSCLEIIYRSVRESIIHCLKAHLLLGSAFFAREHAIYSEARLFAREGVLCSGVPYLFFGTRTRSLLGSPLFASKHPSSTLAPPRVALLRECISPTSSGHLSPVLHWQSQSPVPHWQHKSDQLGTLKPSSALAISKPTQFCTGTSSCSSSTHTYKPDLARLQSPVPTGTSSRSSSTYTYKPDLARLQSPVPTGTSSRSSSTYTYKPDLARLQSPVPTGTSSRSSSTYTYKPDLARLQSPVPTGTSSRSSSTYTYKPDLARLQSPVPHWHLFA</sequence>
<proteinExistence type="predicted"/>
<protein>
    <submittedName>
        <fullName evidence="4">F-box family protein</fullName>
    </submittedName>
</protein>
<dbReference type="EMBL" id="KV005645">
    <property type="protein sequence ID" value="KZV33952.1"/>
    <property type="molecule type" value="Genomic_DNA"/>
</dbReference>
<dbReference type="OrthoDB" id="605328at2759"/>
<feature type="domain" description="F-box" evidence="2">
    <location>
        <begin position="20"/>
        <end position="54"/>
    </location>
</feature>
<evidence type="ECO:0000256" key="1">
    <source>
        <dbReference type="SAM" id="MobiDB-lite"/>
    </source>
</evidence>
<dbReference type="PANTHER" id="PTHR35546">
    <property type="entry name" value="F-BOX PROTEIN INTERACTION DOMAIN PROTEIN-RELATED"/>
    <property type="match status" value="1"/>
</dbReference>
<feature type="compositionally biased region" description="Low complexity" evidence="1">
    <location>
        <begin position="804"/>
        <end position="817"/>
    </location>
</feature>
<dbReference type="Gene3D" id="1.20.1280.50">
    <property type="match status" value="1"/>
</dbReference>
<feature type="compositionally biased region" description="Low complexity" evidence="1">
    <location>
        <begin position="831"/>
        <end position="843"/>
    </location>
</feature>
<dbReference type="AlphaFoldDB" id="A0A2Z7BHX2"/>
<accession>A0A2Z7BHX2</accession>
<dbReference type="InterPro" id="IPR001810">
    <property type="entry name" value="F-box_dom"/>
</dbReference>
<gene>
    <name evidence="4" type="ORF">F511_04177</name>
</gene>
<evidence type="ECO:0000313" key="4">
    <source>
        <dbReference type="EMBL" id="KZV33952.1"/>
    </source>
</evidence>
<dbReference type="InterPro" id="IPR036047">
    <property type="entry name" value="F-box-like_dom_sf"/>
</dbReference>